<keyword evidence="11 13" id="KW-0472">Membrane</keyword>
<dbReference type="Pfam" id="PF01292">
    <property type="entry name" value="Ni_hydr_CYTB"/>
    <property type="match status" value="1"/>
</dbReference>
<comment type="cofactor">
    <cofactor evidence="1">
        <name>heme b</name>
        <dbReference type="ChEBI" id="CHEBI:60344"/>
    </cofactor>
</comment>
<keyword evidence="9 13" id="KW-1133">Transmembrane helix</keyword>
<evidence type="ECO:0000256" key="3">
    <source>
        <dbReference type="ARBA" id="ARBA00022448"/>
    </source>
</evidence>
<dbReference type="InterPro" id="IPR011577">
    <property type="entry name" value="Cyt_b561_bac/Ni-Hgenase"/>
</dbReference>
<name>A0A1M4SY06_LOKAT</name>
<evidence type="ECO:0000256" key="2">
    <source>
        <dbReference type="ARBA" id="ARBA00004651"/>
    </source>
</evidence>
<evidence type="ECO:0000313" key="16">
    <source>
        <dbReference type="Proteomes" id="UP000183987"/>
    </source>
</evidence>
<gene>
    <name evidence="15" type="ORF">SAMN05444339_101179</name>
</gene>
<evidence type="ECO:0000256" key="10">
    <source>
        <dbReference type="ARBA" id="ARBA00023004"/>
    </source>
</evidence>
<evidence type="ECO:0000256" key="13">
    <source>
        <dbReference type="SAM" id="Phobius"/>
    </source>
</evidence>
<keyword evidence="3" id="KW-0813">Transport</keyword>
<feature type="domain" description="Cytochrome b561 bacterial/Ni-hydrogenase" evidence="14">
    <location>
        <begin position="6"/>
        <end position="161"/>
    </location>
</feature>
<keyword evidence="4" id="KW-1003">Cell membrane</keyword>
<keyword evidence="16" id="KW-1185">Reference proteome</keyword>
<keyword evidence="10" id="KW-0408">Iron</keyword>
<reference evidence="16" key="1">
    <citation type="submission" date="2016-11" db="EMBL/GenBank/DDBJ databases">
        <authorList>
            <person name="Varghese N."/>
            <person name="Submissions S."/>
        </authorList>
    </citation>
    <scope>NUCLEOTIDE SEQUENCE [LARGE SCALE GENOMIC DNA]</scope>
    <source>
        <strain evidence="16">DSM 29326</strain>
    </source>
</reference>
<dbReference type="InterPro" id="IPR052168">
    <property type="entry name" value="Cytochrome_b561_oxidase"/>
</dbReference>
<dbReference type="SUPFAM" id="SSF81342">
    <property type="entry name" value="Transmembrane di-heme cytochromes"/>
    <property type="match status" value="1"/>
</dbReference>
<keyword evidence="5" id="KW-0349">Heme</keyword>
<comment type="subcellular location">
    <subcellularLocation>
        <location evidence="2">Cell membrane</location>
        <topology evidence="2">Multi-pass membrane protein</topology>
    </subcellularLocation>
</comment>
<accession>A0A1M4SY06</accession>
<dbReference type="PANTHER" id="PTHR30529">
    <property type="entry name" value="CYTOCHROME B561"/>
    <property type="match status" value="1"/>
</dbReference>
<evidence type="ECO:0000256" key="7">
    <source>
        <dbReference type="ARBA" id="ARBA00022723"/>
    </source>
</evidence>
<dbReference type="InterPro" id="IPR016174">
    <property type="entry name" value="Di-haem_cyt_TM"/>
</dbReference>
<dbReference type="OrthoDB" id="8156287at2"/>
<dbReference type="GO" id="GO:0046872">
    <property type="term" value="F:metal ion binding"/>
    <property type="evidence" value="ECO:0007669"/>
    <property type="project" value="UniProtKB-KW"/>
</dbReference>
<evidence type="ECO:0000256" key="11">
    <source>
        <dbReference type="ARBA" id="ARBA00023136"/>
    </source>
</evidence>
<dbReference type="GO" id="GO:0022904">
    <property type="term" value="P:respiratory electron transport chain"/>
    <property type="evidence" value="ECO:0007669"/>
    <property type="project" value="InterPro"/>
</dbReference>
<feature type="transmembrane region" description="Helical" evidence="13">
    <location>
        <begin position="12"/>
        <end position="35"/>
    </location>
</feature>
<evidence type="ECO:0000256" key="8">
    <source>
        <dbReference type="ARBA" id="ARBA00022982"/>
    </source>
</evidence>
<keyword evidence="7" id="KW-0479">Metal-binding</keyword>
<proteinExistence type="inferred from homology"/>
<dbReference type="AlphaFoldDB" id="A0A1M4SY06"/>
<evidence type="ECO:0000256" key="12">
    <source>
        <dbReference type="ARBA" id="ARBA00037975"/>
    </source>
</evidence>
<dbReference type="Proteomes" id="UP000183987">
    <property type="component" value="Unassembled WGS sequence"/>
</dbReference>
<evidence type="ECO:0000256" key="5">
    <source>
        <dbReference type="ARBA" id="ARBA00022617"/>
    </source>
</evidence>
<keyword evidence="6 13" id="KW-0812">Transmembrane</keyword>
<feature type="transmembrane region" description="Helical" evidence="13">
    <location>
        <begin position="97"/>
        <end position="116"/>
    </location>
</feature>
<dbReference type="STRING" id="366533.SAMN05444339_101179"/>
<evidence type="ECO:0000256" key="6">
    <source>
        <dbReference type="ARBA" id="ARBA00022692"/>
    </source>
</evidence>
<protein>
    <submittedName>
        <fullName evidence="15">Cytochrome b561</fullName>
    </submittedName>
</protein>
<sequence length="162" mass="17531">MSATKYTAPHMMLHWLIAVAVGIQIIFADAMGASFDAKMENIEIGTGWTGGAIFHALLGATIGILMLWRLALRLTTDIPPPPESAGVIQTVSRATHWLFYAILIGMPIVGALAWFIPSETLAEVHDVTGKVLIGLIVLHIAGALYHHFVAGDKAVLRRMLPR</sequence>
<dbReference type="RefSeq" id="WP_072855319.1">
    <property type="nucleotide sequence ID" value="NZ_FQUE01000001.1"/>
</dbReference>
<evidence type="ECO:0000259" key="14">
    <source>
        <dbReference type="Pfam" id="PF01292"/>
    </source>
</evidence>
<keyword evidence="8" id="KW-0249">Electron transport</keyword>
<dbReference type="GO" id="GO:0020037">
    <property type="term" value="F:heme binding"/>
    <property type="evidence" value="ECO:0007669"/>
    <property type="project" value="TreeGrafter"/>
</dbReference>
<feature type="transmembrane region" description="Helical" evidence="13">
    <location>
        <begin position="131"/>
        <end position="150"/>
    </location>
</feature>
<evidence type="ECO:0000256" key="1">
    <source>
        <dbReference type="ARBA" id="ARBA00001970"/>
    </source>
</evidence>
<dbReference type="EMBL" id="FQUE01000001">
    <property type="protein sequence ID" value="SHE37069.1"/>
    <property type="molecule type" value="Genomic_DNA"/>
</dbReference>
<organism evidence="15 16">
    <name type="scientific">Loktanella atrilutea</name>
    <dbReference type="NCBI Taxonomy" id="366533"/>
    <lineage>
        <taxon>Bacteria</taxon>
        <taxon>Pseudomonadati</taxon>
        <taxon>Pseudomonadota</taxon>
        <taxon>Alphaproteobacteria</taxon>
        <taxon>Rhodobacterales</taxon>
        <taxon>Roseobacteraceae</taxon>
        <taxon>Loktanella</taxon>
    </lineage>
</organism>
<dbReference type="GO" id="GO:0005886">
    <property type="term" value="C:plasma membrane"/>
    <property type="evidence" value="ECO:0007669"/>
    <property type="project" value="UniProtKB-SubCell"/>
</dbReference>
<feature type="transmembrane region" description="Helical" evidence="13">
    <location>
        <begin position="47"/>
        <end position="68"/>
    </location>
</feature>
<evidence type="ECO:0000256" key="4">
    <source>
        <dbReference type="ARBA" id="ARBA00022475"/>
    </source>
</evidence>
<comment type="similarity">
    <text evidence="12">Belongs to the cytochrome b561 family.</text>
</comment>
<dbReference type="GO" id="GO:0009055">
    <property type="term" value="F:electron transfer activity"/>
    <property type="evidence" value="ECO:0007669"/>
    <property type="project" value="InterPro"/>
</dbReference>
<evidence type="ECO:0000313" key="15">
    <source>
        <dbReference type="EMBL" id="SHE37069.1"/>
    </source>
</evidence>
<dbReference type="PANTHER" id="PTHR30529:SF7">
    <property type="entry name" value="CYTOCHROME B561 BACTERIAL_NI-HYDROGENASE DOMAIN-CONTAINING PROTEIN"/>
    <property type="match status" value="1"/>
</dbReference>
<evidence type="ECO:0000256" key="9">
    <source>
        <dbReference type="ARBA" id="ARBA00022989"/>
    </source>
</evidence>